<evidence type="ECO:0000313" key="7">
    <source>
        <dbReference type="Proteomes" id="UP001469365"/>
    </source>
</evidence>
<keyword evidence="4" id="KW-0862">Zinc</keyword>
<keyword evidence="3" id="KW-0378">Hydrolase</keyword>
<organism evidence="6 7">
    <name type="scientific">Paenibacillus filicis</name>
    <dbReference type="NCBI Taxonomy" id="669464"/>
    <lineage>
        <taxon>Bacteria</taxon>
        <taxon>Bacillati</taxon>
        <taxon>Bacillota</taxon>
        <taxon>Bacilli</taxon>
        <taxon>Bacillales</taxon>
        <taxon>Paenibacillaceae</taxon>
        <taxon>Paenibacillus</taxon>
    </lineage>
</organism>
<dbReference type="EMBL" id="JBBPCC010000015">
    <property type="protein sequence ID" value="MEK8130455.1"/>
    <property type="molecule type" value="Genomic_DNA"/>
</dbReference>
<keyword evidence="2" id="KW-0479">Metal-binding</keyword>
<comment type="caution">
    <text evidence="6">The sequence shown here is derived from an EMBL/GenBank/DDBJ whole genome shotgun (WGS) entry which is preliminary data.</text>
</comment>
<evidence type="ECO:0000256" key="1">
    <source>
        <dbReference type="ARBA" id="ARBA00001947"/>
    </source>
</evidence>
<dbReference type="PANTHER" id="PTHR35005:SF1">
    <property type="entry name" value="2-AMINO-5-FORMYLAMINO-6-RIBOSYLAMINOPYRIMIDIN-4(3H)-ONE 5'-MONOPHOSPHATE DEFORMYLASE"/>
    <property type="match status" value="1"/>
</dbReference>
<protein>
    <submittedName>
        <fullName evidence="6">Creatininase family protein</fullName>
    </submittedName>
</protein>
<comment type="similarity">
    <text evidence="5">Belongs to the creatininase superfamily.</text>
</comment>
<evidence type="ECO:0000256" key="2">
    <source>
        <dbReference type="ARBA" id="ARBA00022723"/>
    </source>
</evidence>
<keyword evidence="7" id="KW-1185">Reference proteome</keyword>
<dbReference type="InterPro" id="IPR003785">
    <property type="entry name" value="Creatininase/forma_Hydrolase"/>
</dbReference>
<dbReference type="PANTHER" id="PTHR35005">
    <property type="entry name" value="3-DEHYDRO-SCYLLO-INOSOSE HYDROLASE"/>
    <property type="match status" value="1"/>
</dbReference>
<evidence type="ECO:0000256" key="5">
    <source>
        <dbReference type="ARBA" id="ARBA00024029"/>
    </source>
</evidence>
<gene>
    <name evidence="6" type="ORF">WMW72_21335</name>
</gene>
<comment type="cofactor">
    <cofactor evidence="1">
        <name>Zn(2+)</name>
        <dbReference type="ChEBI" id="CHEBI:29105"/>
    </cofactor>
</comment>
<dbReference type="SUPFAM" id="SSF102215">
    <property type="entry name" value="Creatininase"/>
    <property type="match status" value="1"/>
</dbReference>
<accession>A0ABU9DQU1</accession>
<dbReference type="Proteomes" id="UP001469365">
    <property type="component" value="Unassembled WGS sequence"/>
</dbReference>
<dbReference type="Gene3D" id="3.40.50.10310">
    <property type="entry name" value="Creatininase"/>
    <property type="match status" value="1"/>
</dbReference>
<name>A0ABU9DQU1_9BACL</name>
<dbReference type="InterPro" id="IPR024087">
    <property type="entry name" value="Creatininase-like_sf"/>
</dbReference>
<reference evidence="6 7" key="1">
    <citation type="submission" date="2024-04" db="EMBL/GenBank/DDBJ databases">
        <title>draft genome sequnece of Paenibacillus filicis.</title>
        <authorList>
            <person name="Kim D.-U."/>
        </authorList>
    </citation>
    <scope>NUCLEOTIDE SEQUENCE [LARGE SCALE GENOMIC DNA]</scope>
    <source>
        <strain evidence="6 7">KACC14197</strain>
    </source>
</reference>
<sequence>MFRYQGKAWEERFLPRLTSLQIKQLQKEDALVILPVGAIEQHGWHLPVMTDTLIGEDLMTRTMELLPEEANVWLLPPVPYGKSNEHLDFAGTFSLSSTTLMHVLNDIGASLKRNGFRRLLLFNTHGGNVDLLNVAARDLRASTGLTVFYVNPHSLDAASDLVSAEEEAYGIHGGDIETSMLMAIKPSWVHEELRVSEIPDVTELEYLTLEGKIRFAWLMSDISHSGIAGDATKASAEKGEIMMQQSARKLAKALQELCRFEIERVLPKIKHPHDFDNRIS</sequence>
<evidence type="ECO:0000256" key="3">
    <source>
        <dbReference type="ARBA" id="ARBA00022801"/>
    </source>
</evidence>
<evidence type="ECO:0000313" key="6">
    <source>
        <dbReference type="EMBL" id="MEK8130455.1"/>
    </source>
</evidence>
<evidence type="ECO:0000256" key="4">
    <source>
        <dbReference type="ARBA" id="ARBA00022833"/>
    </source>
</evidence>
<dbReference type="Pfam" id="PF02633">
    <property type="entry name" value="Creatininase"/>
    <property type="match status" value="1"/>
</dbReference>
<proteinExistence type="inferred from homology"/>